<dbReference type="KEGG" id="eec:EcWSU1_03654"/>
<protein>
    <submittedName>
        <fullName evidence="1">Uncharacterized protein</fullName>
    </submittedName>
</protein>
<reference evidence="1 2" key="1">
    <citation type="journal article" date="2011" name="Stand. Genomic Sci.">
        <title>Complete genome of the onion pathogen Enterobacter cloacae EcWSU1.</title>
        <authorList>
            <person name="Humann J.L."/>
            <person name="Wildung M."/>
            <person name="Cheng C.H."/>
            <person name="Lee T."/>
            <person name="Stewart J.E."/>
            <person name="Drew J.C."/>
            <person name="Triplett E.W."/>
            <person name="Main D."/>
            <person name="Schroeder B.K."/>
        </authorList>
    </citation>
    <scope>NUCLEOTIDE SEQUENCE [LARGE SCALE GENOMIC DNA]</scope>
    <source>
        <strain evidence="1 2">EcWSU1</strain>
    </source>
</reference>
<dbReference type="HOGENOM" id="CLU_1068479_0_0_6"/>
<name>G8LD76_9ENTR</name>
<dbReference type="Proteomes" id="UP000007838">
    <property type="component" value="Chromosome"/>
</dbReference>
<sequence>MLNCLRLAQIVNRDVVHVIKDLVFTDHTPDEGVRFRAYARMNRPARRNNRLLVMHHDMARFLRLPHHVEHAGVLVHVEVEIHFHTALVGMARHGVPQVARSKLGQPHAELAGFQHIRNKVFIDGATVAGEVVTQRHRGDIRRGHFFGGIRGMCGRTVVVKLRRFTAVDAGEHDLFRPFTDIQRVAMTYLIALSVYGDGAGATDVNHAQLATLKEIAHTKLFTHFSAHGDGLRHRHNPANDNTVDMAVDHGVLIGLEHLLD</sequence>
<proteinExistence type="predicted"/>
<gene>
    <name evidence="1" type="ORF">EcWSU1_03654</name>
</gene>
<organism evidence="1 2">
    <name type="scientific">Enterobacter ludwigii</name>
    <dbReference type="NCBI Taxonomy" id="299767"/>
    <lineage>
        <taxon>Bacteria</taxon>
        <taxon>Pseudomonadati</taxon>
        <taxon>Pseudomonadota</taxon>
        <taxon>Gammaproteobacteria</taxon>
        <taxon>Enterobacterales</taxon>
        <taxon>Enterobacteriaceae</taxon>
        <taxon>Enterobacter</taxon>
        <taxon>Enterobacter cloacae complex</taxon>
    </lineage>
</organism>
<evidence type="ECO:0000313" key="2">
    <source>
        <dbReference type="Proteomes" id="UP000007838"/>
    </source>
</evidence>
<accession>G8LD76</accession>
<evidence type="ECO:0000313" key="1">
    <source>
        <dbReference type="EMBL" id="AEW75082.1"/>
    </source>
</evidence>
<dbReference type="AlphaFoldDB" id="G8LD76"/>
<dbReference type="EMBL" id="CP002886">
    <property type="protein sequence ID" value="AEW75082.1"/>
    <property type="molecule type" value="Genomic_DNA"/>
</dbReference>